<evidence type="ECO:0000313" key="11">
    <source>
        <dbReference type="EMBL" id="OMP88354.1"/>
    </source>
</evidence>
<evidence type="ECO:0000313" key="13">
    <source>
        <dbReference type="Proteomes" id="UP000190776"/>
    </source>
</evidence>
<dbReference type="FunFam" id="2.60.40.200:FF:000007">
    <property type="entry name" value="Cell surface Cu-only superoxide dismutase 5"/>
    <property type="match status" value="1"/>
</dbReference>
<reference evidence="10 12" key="1">
    <citation type="submission" date="2015-03" db="EMBL/GenBank/DDBJ databases">
        <authorList>
            <person name="Morales-Cruz A."/>
            <person name="Amrine K.C."/>
            <person name="Cantu D."/>
        </authorList>
    </citation>
    <scope>NUCLEOTIDE SEQUENCE [LARGE SCALE GENOMIC DNA]</scope>
    <source>
        <strain evidence="10">DS831</strain>
    </source>
</reference>
<dbReference type="InterPro" id="IPR036423">
    <property type="entry name" value="SOD-like_Cu/Zn_dom_sf"/>
</dbReference>
<keyword evidence="6" id="KW-0049">Antioxidant</keyword>
<evidence type="ECO:0000256" key="8">
    <source>
        <dbReference type="SAM" id="MobiDB-lite"/>
    </source>
</evidence>
<protein>
    <recommendedName>
        <fullName evidence="4">superoxide dismutase</fullName>
        <ecNumber evidence="4">1.15.1.1</ecNumber>
    </recommendedName>
</protein>
<dbReference type="SUPFAM" id="SSF49329">
    <property type="entry name" value="Cu,Zn superoxide dismutase-like"/>
    <property type="match status" value="1"/>
</dbReference>
<feature type="region of interest" description="Disordered" evidence="8">
    <location>
        <begin position="199"/>
        <end position="230"/>
    </location>
</feature>
<evidence type="ECO:0000256" key="5">
    <source>
        <dbReference type="ARBA" id="ARBA00022525"/>
    </source>
</evidence>
<evidence type="ECO:0000256" key="7">
    <source>
        <dbReference type="ARBA" id="ARBA00049204"/>
    </source>
</evidence>
<dbReference type="EMBL" id="LAQI01000171">
    <property type="protein sequence ID" value="KKY16285.1"/>
    <property type="molecule type" value="Genomic_DNA"/>
</dbReference>
<reference evidence="10 12" key="2">
    <citation type="submission" date="2015-05" db="EMBL/GenBank/DDBJ databases">
        <title>Distinctive expansion of gene families associated with plant cell wall degradation and secondary metabolism in the genomes of grapevine trunk pathogens.</title>
        <authorList>
            <person name="Lawrence D.P."/>
            <person name="Travadon R."/>
            <person name="Rolshausen P.E."/>
            <person name="Baumgartner K."/>
        </authorList>
    </citation>
    <scope>NUCLEOTIDE SEQUENCE [LARGE SCALE GENOMIC DNA]</scope>
    <source>
        <strain evidence="10">DS831</strain>
    </source>
</reference>
<dbReference type="AlphaFoldDB" id="A0A0G2GH24"/>
<proteinExistence type="inferred from homology"/>
<comment type="catalytic activity">
    <reaction evidence="7">
        <text>2 superoxide + 2 H(+) = H2O2 + O2</text>
        <dbReference type="Rhea" id="RHEA:20696"/>
        <dbReference type="ChEBI" id="CHEBI:15378"/>
        <dbReference type="ChEBI" id="CHEBI:15379"/>
        <dbReference type="ChEBI" id="CHEBI:16240"/>
        <dbReference type="ChEBI" id="CHEBI:18421"/>
        <dbReference type="EC" id="1.15.1.1"/>
    </reaction>
</comment>
<feature type="compositionally biased region" description="Low complexity" evidence="8">
    <location>
        <begin position="199"/>
        <end position="210"/>
    </location>
</feature>
<dbReference type="EMBL" id="MSZU01000075">
    <property type="protein sequence ID" value="OMP88354.1"/>
    <property type="molecule type" value="Genomic_DNA"/>
</dbReference>
<dbReference type="Gene3D" id="2.60.40.200">
    <property type="entry name" value="Superoxide dismutase, copper/zinc binding domain"/>
    <property type="match status" value="1"/>
</dbReference>
<dbReference type="Proteomes" id="UP000190776">
    <property type="component" value="Unassembled WGS sequence"/>
</dbReference>
<evidence type="ECO:0000256" key="1">
    <source>
        <dbReference type="ARBA" id="ARBA00004196"/>
    </source>
</evidence>
<comment type="similarity">
    <text evidence="3">Belongs to the Cu-Zn superoxide dismutase family.</text>
</comment>
<gene>
    <name evidence="11" type="ORF">BK809_0003111</name>
    <name evidence="10" type="ORF">UCDDS831_g07162</name>
</gene>
<keyword evidence="9" id="KW-0732">Signal</keyword>
<evidence type="ECO:0000313" key="12">
    <source>
        <dbReference type="Proteomes" id="UP000034182"/>
    </source>
</evidence>
<dbReference type="STRING" id="420778.A0A0G2GH24"/>
<evidence type="ECO:0000256" key="3">
    <source>
        <dbReference type="ARBA" id="ARBA00010457"/>
    </source>
</evidence>
<reference evidence="11 13" key="3">
    <citation type="submission" date="2017-01" db="EMBL/GenBank/DDBJ databases">
        <title>Draft genome sequence of Diplodia seriata F98.1, a fungal species involved in grapevine trunk diseases.</title>
        <authorList>
            <person name="Robert-Siegwald G."/>
            <person name="Vallet J."/>
            <person name="Abou-Mansour E."/>
            <person name="Xu J."/>
            <person name="Rey P."/>
            <person name="Bertsch C."/>
            <person name="Rego C."/>
            <person name="Larignon P."/>
            <person name="Fontaine F."/>
            <person name="Lebrun M.-H."/>
        </authorList>
    </citation>
    <scope>NUCLEOTIDE SEQUENCE [LARGE SCALE GENOMIC DNA]</scope>
    <source>
        <strain evidence="11 13">F98.1</strain>
    </source>
</reference>
<dbReference type="Proteomes" id="UP000034182">
    <property type="component" value="Unassembled WGS sequence"/>
</dbReference>
<evidence type="ECO:0000256" key="4">
    <source>
        <dbReference type="ARBA" id="ARBA00012682"/>
    </source>
</evidence>
<dbReference type="GO" id="GO:0005576">
    <property type="term" value="C:extracellular region"/>
    <property type="evidence" value="ECO:0007669"/>
    <property type="project" value="UniProtKB-SubCell"/>
</dbReference>
<evidence type="ECO:0000256" key="6">
    <source>
        <dbReference type="ARBA" id="ARBA00022862"/>
    </source>
</evidence>
<evidence type="ECO:0000256" key="9">
    <source>
        <dbReference type="SAM" id="SignalP"/>
    </source>
</evidence>
<evidence type="ECO:0000256" key="2">
    <source>
        <dbReference type="ARBA" id="ARBA00004613"/>
    </source>
</evidence>
<evidence type="ECO:0000313" key="10">
    <source>
        <dbReference type="EMBL" id="KKY16285.1"/>
    </source>
</evidence>
<dbReference type="GO" id="GO:0046872">
    <property type="term" value="F:metal ion binding"/>
    <property type="evidence" value="ECO:0007669"/>
    <property type="project" value="InterPro"/>
</dbReference>
<dbReference type="EC" id="1.15.1.1" evidence="4"/>
<comment type="subcellular location">
    <subcellularLocation>
        <location evidence="1">Cell envelope</location>
    </subcellularLocation>
    <subcellularLocation>
        <location evidence="2">Secreted</location>
    </subcellularLocation>
</comment>
<feature type="chain" id="PRO_5010419476" description="superoxide dismutase" evidence="9">
    <location>
        <begin position="17"/>
        <end position="254"/>
    </location>
</feature>
<sequence length="254" mass="25480">MRCATLVLAAAGTVAAAGATGKLGDAAVITNNPAGVTYAAVFPNREDTTVRGSVVASSVGGGTGVNFQISISGLPLNEGPYTYHIHDAPVPEDGNCTKTLAHLDPYERGEDPVCDSAEPQTCQVGDLAGKYGKLQAPGASQSFTDDYAALVPGIGAFFGNRSIVVHFPNKTRITCANFVSAANGSTPVPIPTSAYGNSSTPVVSAPGTPVATPPTTPVQTPTEGAGTPVPSSGAMRDTVFSGAALLAAFAAVML</sequence>
<dbReference type="OrthoDB" id="159229at2759"/>
<keyword evidence="5" id="KW-0964">Secreted</keyword>
<feature type="signal peptide" evidence="9">
    <location>
        <begin position="1"/>
        <end position="16"/>
    </location>
</feature>
<comment type="caution">
    <text evidence="10">The sequence shown here is derived from an EMBL/GenBank/DDBJ whole genome shotgun (WGS) entry which is preliminary data.</text>
</comment>
<dbReference type="GO" id="GO:0004784">
    <property type="term" value="F:superoxide dismutase activity"/>
    <property type="evidence" value="ECO:0007669"/>
    <property type="project" value="UniProtKB-EC"/>
</dbReference>
<name>A0A0G2GH24_9PEZI</name>
<organism evidence="10 12">
    <name type="scientific">Diplodia seriata</name>
    <dbReference type="NCBI Taxonomy" id="420778"/>
    <lineage>
        <taxon>Eukaryota</taxon>
        <taxon>Fungi</taxon>
        <taxon>Dikarya</taxon>
        <taxon>Ascomycota</taxon>
        <taxon>Pezizomycotina</taxon>
        <taxon>Dothideomycetes</taxon>
        <taxon>Dothideomycetes incertae sedis</taxon>
        <taxon>Botryosphaeriales</taxon>
        <taxon>Botryosphaeriaceae</taxon>
        <taxon>Diplodia</taxon>
    </lineage>
</organism>
<accession>A0A0G2GH24</accession>